<proteinExistence type="predicted"/>
<evidence type="ECO:0000313" key="2">
    <source>
        <dbReference type="EnsemblProtists" id="HpaP806331"/>
    </source>
</evidence>
<sequence>MNRLDSIDSVDKRLRRVEYNLPRLDGQMGLLTKMQLAGTMSHPQDQVPSGPREKDHDMD</sequence>
<organism evidence="2 3">
    <name type="scientific">Hyaloperonospora arabidopsidis (strain Emoy2)</name>
    <name type="common">Downy mildew agent</name>
    <name type="synonym">Peronospora arabidopsidis</name>
    <dbReference type="NCBI Taxonomy" id="559515"/>
    <lineage>
        <taxon>Eukaryota</taxon>
        <taxon>Sar</taxon>
        <taxon>Stramenopiles</taxon>
        <taxon>Oomycota</taxon>
        <taxon>Peronosporomycetes</taxon>
        <taxon>Peronosporales</taxon>
        <taxon>Peronosporaceae</taxon>
        <taxon>Hyaloperonospora</taxon>
    </lineage>
</organism>
<dbReference type="Proteomes" id="UP000011713">
    <property type="component" value="Unassembled WGS sequence"/>
</dbReference>
<accession>M4BIV4</accession>
<dbReference type="EnsemblProtists" id="HpaT806331">
    <property type="protein sequence ID" value="HpaP806331"/>
    <property type="gene ID" value="HpaG806331"/>
</dbReference>
<feature type="region of interest" description="Disordered" evidence="1">
    <location>
        <begin position="35"/>
        <end position="59"/>
    </location>
</feature>
<evidence type="ECO:0000256" key="1">
    <source>
        <dbReference type="SAM" id="MobiDB-lite"/>
    </source>
</evidence>
<keyword evidence="3" id="KW-1185">Reference proteome</keyword>
<dbReference type="HOGENOM" id="CLU_192532_0_0_1"/>
<name>M4BIV4_HYAAE</name>
<evidence type="ECO:0000313" key="3">
    <source>
        <dbReference type="Proteomes" id="UP000011713"/>
    </source>
</evidence>
<dbReference type="VEuPathDB" id="FungiDB:HpaG806331"/>
<dbReference type="InParanoid" id="M4BIV4"/>
<dbReference type="AlphaFoldDB" id="M4BIV4"/>
<protein>
    <submittedName>
        <fullName evidence="2">Uncharacterized protein</fullName>
    </submittedName>
</protein>
<reference evidence="2" key="2">
    <citation type="submission" date="2015-06" db="UniProtKB">
        <authorList>
            <consortium name="EnsemblProtists"/>
        </authorList>
    </citation>
    <scope>IDENTIFICATION</scope>
    <source>
        <strain evidence="2">Emoy2</strain>
    </source>
</reference>
<reference evidence="3" key="1">
    <citation type="journal article" date="2010" name="Science">
        <title>Signatures of adaptation to obligate biotrophy in the Hyaloperonospora arabidopsidis genome.</title>
        <authorList>
            <person name="Baxter L."/>
            <person name="Tripathy S."/>
            <person name="Ishaque N."/>
            <person name="Boot N."/>
            <person name="Cabral A."/>
            <person name="Kemen E."/>
            <person name="Thines M."/>
            <person name="Ah-Fong A."/>
            <person name="Anderson R."/>
            <person name="Badejoko W."/>
            <person name="Bittner-Eddy P."/>
            <person name="Boore J.L."/>
            <person name="Chibucos M.C."/>
            <person name="Coates M."/>
            <person name="Dehal P."/>
            <person name="Delehaunty K."/>
            <person name="Dong S."/>
            <person name="Downton P."/>
            <person name="Dumas B."/>
            <person name="Fabro G."/>
            <person name="Fronick C."/>
            <person name="Fuerstenberg S.I."/>
            <person name="Fulton L."/>
            <person name="Gaulin E."/>
            <person name="Govers F."/>
            <person name="Hughes L."/>
            <person name="Humphray S."/>
            <person name="Jiang R.H."/>
            <person name="Judelson H."/>
            <person name="Kamoun S."/>
            <person name="Kyung K."/>
            <person name="Meijer H."/>
            <person name="Minx P."/>
            <person name="Morris P."/>
            <person name="Nelson J."/>
            <person name="Phuntumart V."/>
            <person name="Qutob D."/>
            <person name="Rehmany A."/>
            <person name="Rougon-Cardoso A."/>
            <person name="Ryden P."/>
            <person name="Torto-Alalibo T."/>
            <person name="Studholme D."/>
            <person name="Wang Y."/>
            <person name="Win J."/>
            <person name="Wood J."/>
            <person name="Clifton S.W."/>
            <person name="Rogers J."/>
            <person name="Van den Ackerveken G."/>
            <person name="Jones J.D."/>
            <person name="McDowell J.M."/>
            <person name="Beynon J."/>
            <person name="Tyler B.M."/>
        </authorList>
    </citation>
    <scope>NUCLEOTIDE SEQUENCE [LARGE SCALE GENOMIC DNA]</scope>
    <source>
        <strain evidence="3">Emoy2</strain>
    </source>
</reference>
<dbReference type="EMBL" id="JH598306">
    <property type="status" value="NOT_ANNOTATED_CDS"/>
    <property type="molecule type" value="Genomic_DNA"/>
</dbReference>